<dbReference type="InterPro" id="IPR052192">
    <property type="entry name" value="Insect_Ionotropic_Sensory_Rcpt"/>
</dbReference>
<evidence type="ECO:0000313" key="15">
    <source>
        <dbReference type="Proteomes" id="UP000827092"/>
    </source>
</evidence>
<evidence type="ECO:0000256" key="4">
    <source>
        <dbReference type="ARBA" id="ARBA00022692"/>
    </source>
</evidence>
<dbReference type="PANTHER" id="PTHR42643">
    <property type="entry name" value="IONOTROPIC RECEPTOR 20A-RELATED"/>
    <property type="match status" value="1"/>
</dbReference>
<dbReference type="InterPro" id="IPR019594">
    <property type="entry name" value="Glu/Gly-bd"/>
</dbReference>
<comment type="subcellular location">
    <subcellularLocation>
        <location evidence="1">Cell membrane</location>
        <topology evidence="1">Multi-pass membrane protein</topology>
    </subcellularLocation>
</comment>
<evidence type="ECO:0000256" key="8">
    <source>
        <dbReference type="ARBA" id="ARBA00023170"/>
    </source>
</evidence>
<dbReference type="Proteomes" id="UP000827092">
    <property type="component" value="Unassembled WGS sequence"/>
</dbReference>
<evidence type="ECO:0000256" key="2">
    <source>
        <dbReference type="ARBA" id="ARBA00022448"/>
    </source>
</evidence>
<keyword evidence="4 12" id="KW-0812">Transmembrane</keyword>
<feature type="transmembrane region" description="Helical" evidence="12">
    <location>
        <begin position="191"/>
        <end position="212"/>
    </location>
</feature>
<evidence type="ECO:0000256" key="3">
    <source>
        <dbReference type="ARBA" id="ARBA00022475"/>
    </source>
</evidence>
<proteinExistence type="predicted"/>
<evidence type="ECO:0000256" key="9">
    <source>
        <dbReference type="ARBA" id="ARBA00023180"/>
    </source>
</evidence>
<keyword evidence="9" id="KW-0325">Glycoprotein</keyword>
<dbReference type="SMART" id="SM00918">
    <property type="entry name" value="Lig_chan-Glu_bd"/>
    <property type="match status" value="1"/>
</dbReference>
<keyword evidence="15" id="KW-1185">Reference proteome</keyword>
<keyword evidence="11" id="KW-0407">Ion channel</keyword>
<evidence type="ECO:0000256" key="6">
    <source>
        <dbReference type="ARBA" id="ARBA00023065"/>
    </source>
</evidence>
<dbReference type="PANTHER" id="PTHR42643:SF38">
    <property type="entry name" value="IONOTROPIC RECEPTOR 100A"/>
    <property type="match status" value="1"/>
</dbReference>
<evidence type="ECO:0000313" key="14">
    <source>
        <dbReference type="EMBL" id="KAG8193027.1"/>
    </source>
</evidence>
<feature type="transmembrane region" description="Helical" evidence="12">
    <location>
        <begin position="137"/>
        <end position="155"/>
    </location>
</feature>
<comment type="caution">
    <text evidence="14">The sequence shown here is derived from an EMBL/GenBank/DDBJ whole genome shotgun (WGS) entry which is preliminary data.</text>
</comment>
<feature type="transmembrane region" description="Helical" evidence="12">
    <location>
        <begin position="380"/>
        <end position="403"/>
    </location>
</feature>
<keyword evidence="6" id="KW-0406">Ion transport</keyword>
<reference evidence="14 15" key="1">
    <citation type="journal article" date="2022" name="Nat. Ecol. Evol.">
        <title>A masculinizing supergene underlies an exaggerated male reproductive morph in a spider.</title>
        <authorList>
            <person name="Hendrickx F."/>
            <person name="De Corte Z."/>
            <person name="Sonet G."/>
            <person name="Van Belleghem S.M."/>
            <person name="Kostlbacher S."/>
            <person name="Vangestel C."/>
        </authorList>
    </citation>
    <scope>NUCLEOTIDE SEQUENCE [LARGE SCALE GENOMIC DNA]</scope>
    <source>
        <strain evidence="14">W744_W776</strain>
    </source>
</reference>
<dbReference type="Gene3D" id="3.40.190.10">
    <property type="entry name" value="Periplasmic binding protein-like II"/>
    <property type="match status" value="1"/>
</dbReference>
<sequence>MVPHTDGTFPKVLKIAVKQMYNFVNMRIKNDSTMELIDGADVFLIKDLSKFIGFEYELYTPKDGEWGVRKNGSWTGILGMLDRGQVDMAVTGISMTKERFESFNLVPYTVFEYVFVTNKPKTIVMAGTFQTPFEHELWVGCFIAYFLTSITMWLISKKRVSFVAILMQNLGIVLQQDSAPRVSSAVNVVRMSWIIATRFLTFCYCAVLLSFLTKPIGSNGIRTIEELAKKASEGDFKVLCAKGSVALEILSHNSVLKKVSEKIVKNSWYVKKVNGRHPQEFDFNSAIVGPKTVLQFSYGAEPYTTKLISSDTIAVLNIGLAVKKEFCCIDILQSYVNRIVQAGLYESYVRRMETLSSFDLPKVDPVPRVRPLLLSDFKDAFFVLGVGWLLGTLMVALECLTTLTQVAQDSTKG</sequence>
<keyword evidence="10" id="KW-1071">Ligand-gated ion channel</keyword>
<keyword evidence="5 12" id="KW-1133">Transmembrane helix</keyword>
<evidence type="ECO:0000259" key="13">
    <source>
        <dbReference type="SMART" id="SM00918"/>
    </source>
</evidence>
<gene>
    <name evidence="14" type="ORF">JTE90_028144</name>
</gene>
<evidence type="ECO:0000256" key="1">
    <source>
        <dbReference type="ARBA" id="ARBA00004651"/>
    </source>
</evidence>
<feature type="domain" description="Ionotropic glutamate receptor L-glutamate and glycine-binding" evidence="13">
    <location>
        <begin position="22"/>
        <end position="83"/>
    </location>
</feature>
<keyword evidence="7 12" id="KW-0472">Membrane</keyword>
<keyword evidence="2" id="KW-0813">Transport</keyword>
<dbReference type="GO" id="GO:0015276">
    <property type="term" value="F:ligand-gated monoatomic ion channel activity"/>
    <property type="evidence" value="ECO:0007669"/>
    <property type="project" value="InterPro"/>
</dbReference>
<evidence type="ECO:0000256" key="10">
    <source>
        <dbReference type="ARBA" id="ARBA00023286"/>
    </source>
</evidence>
<evidence type="ECO:0000256" key="12">
    <source>
        <dbReference type="SAM" id="Phobius"/>
    </source>
</evidence>
<dbReference type="Pfam" id="PF10613">
    <property type="entry name" value="Lig_chan-Glu_bd"/>
    <property type="match status" value="1"/>
</dbReference>
<organism evidence="14 15">
    <name type="scientific">Oedothorax gibbosus</name>
    <dbReference type="NCBI Taxonomy" id="931172"/>
    <lineage>
        <taxon>Eukaryota</taxon>
        <taxon>Metazoa</taxon>
        <taxon>Ecdysozoa</taxon>
        <taxon>Arthropoda</taxon>
        <taxon>Chelicerata</taxon>
        <taxon>Arachnida</taxon>
        <taxon>Araneae</taxon>
        <taxon>Araneomorphae</taxon>
        <taxon>Entelegynae</taxon>
        <taxon>Araneoidea</taxon>
        <taxon>Linyphiidae</taxon>
        <taxon>Erigoninae</taxon>
        <taxon>Oedothorax</taxon>
    </lineage>
</organism>
<accession>A0AAV6V974</accession>
<name>A0AAV6V974_9ARAC</name>
<dbReference type="Gene3D" id="1.10.287.70">
    <property type="match status" value="1"/>
</dbReference>
<dbReference type="AlphaFoldDB" id="A0AAV6V974"/>
<dbReference type="GO" id="GO:0005886">
    <property type="term" value="C:plasma membrane"/>
    <property type="evidence" value="ECO:0007669"/>
    <property type="project" value="UniProtKB-SubCell"/>
</dbReference>
<keyword evidence="8" id="KW-0675">Receptor</keyword>
<dbReference type="EMBL" id="JAFNEN010000132">
    <property type="protein sequence ID" value="KAG8193027.1"/>
    <property type="molecule type" value="Genomic_DNA"/>
</dbReference>
<dbReference type="SUPFAM" id="SSF53850">
    <property type="entry name" value="Periplasmic binding protein-like II"/>
    <property type="match status" value="1"/>
</dbReference>
<evidence type="ECO:0000256" key="7">
    <source>
        <dbReference type="ARBA" id="ARBA00023136"/>
    </source>
</evidence>
<evidence type="ECO:0000256" key="5">
    <source>
        <dbReference type="ARBA" id="ARBA00022989"/>
    </source>
</evidence>
<evidence type="ECO:0000256" key="11">
    <source>
        <dbReference type="ARBA" id="ARBA00023303"/>
    </source>
</evidence>
<keyword evidence="3" id="KW-1003">Cell membrane</keyword>
<protein>
    <recommendedName>
        <fullName evidence="13">Ionotropic glutamate receptor L-glutamate and glycine-binding domain-containing protein</fullName>
    </recommendedName>
</protein>